<evidence type="ECO:0000256" key="4">
    <source>
        <dbReference type="ARBA" id="ARBA00023002"/>
    </source>
</evidence>
<comment type="cofactor">
    <cofactor evidence="1">
        <name>FAD</name>
        <dbReference type="ChEBI" id="CHEBI:57692"/>
    </cofactor>
</comment>
<dbReference type="AlphaFoldDB" id="A0AA96LJ79"/>
<dbReference type="PRINTS" id="PR00411">
    <property type="entry name" value="PNDRDTASEI"/>
</dbReference>
<organism evidence="7 8">
    <name type="scientific">Paenibacillus roseopurpureus</name>
    <dbReference type="NCBI Taxonomy" id="2918901"/>
    <lineage>
        <taxon>Bacteria</taxon>
        <taxon>Bacillati</taxon>
        <taxon>Bacillota</taxon>
        <taxon>Bacilli</taxon>
        <taxon>Bacillales</taxon>
        <taxon>Paenibacillaceae</taxon>
        <taxon>Paenibacillus</taxon>
    </lineage>
</organism>
<dbReference type="SUPFAM" id="SSF51658">
    <property type="entry name" value="Xylose isomerase-like"/>
    <property type="match status" value="1"/>
</dbReference>
<protein>
    <submittedName>
        <fullName evidence="7">FAD-dependent oxidoreductase</fullName>
    </submittedName>
</protein>
<dbReference type="KEGG" id="proo:MJB10_16445"/>
<proteinExistence type="predicted"/>
<sequence length="708" mass="78435">MADLGMVIVGAGEAGARAAVELRTEGWRGPLTLIGQEKLAPYERPPLSKSALVDEGEPLPTKILDEAKQSEYGIQFISDSSVVKIDRDQHVTELSNGQEIRYERLLLATGAAPRQLNMEGLDTTDLLYLRTFSDSIQLRSRIQSGKHIAVIGAGFIGLEVAASARERGCSVTVLEVGPRILMRGVPADIANLLEARHRKAGVEFKLGIGMQNIQKTRDGHAITLVDGTVIHCDTVVVGIGAIPETSLAAQSGLTVENGIWADETLATSDSDIFAAGDCCSFPHGLFGGKRIRLEAWRNAQDQGTHAAHNMLGASKPYLEIPWFWTDQYDLTLQVTGLPDCGVKTVVRHLSESDKFFFQLSGDDQLVAASAVGLNAKIAKDIRLAEMLIQKQAIPRSECLRKPRGEIKGAIEMSHWNRINDGTSNPPRLDVQQAIWAMEGLGENGKEWSLEQKFEKIAEAGFTGVSYLLPTPENMDTWHRLLDRYKLSFSAIAYPAKPQDMIDIIKHANEFGKVQYINSQVSNAFVIDNEAIHLLDGLLQVSEESKIPHFIETHRGTVTQDLIRTVGYVEALPELRLMIDLSHYVVAGEMLGTNEHVEAHFDKILARSAGMHGRVSSGEQIQVDVGGDGDHPMVEHFTRWWLKGMTHWLKQAQPGDLFPFCSELGPPNYYGITYRDSTGQVHEASDRWQQALLFKRIIEEQWRKAQEEI</sequence>
<dbReference type="Gene3D" id="3.20.20.150">
    <property type="entry name" value="Divalent-metal-dependent TIM barrel enzymes"/>
    <property type="match status" value="1"/>
</dbReference>
<dbReference type="Gene3D" id="3.30.390.30">
    <property type="match status" value="1"/>
</dbReference>
<evidence type="ECO:0000313" key="7">
    <source>
        <dbReference type="EMBL" id="WNR42705.1"/>
    </source>
</evidence>
<keyword evidence="4" id="KW-0560">Oxidoreductase</keyword>
<accession>A0AA96LJ79</accession>
<dbReference type="Pfam" id="PF07992">
    <property type="entry name" value="Pyr_redox_2"/>
    <property type="match status" value="1"/>
</dbReference>
<dbReference type="GO" id="GO:0016651">
    <property type="term" value="F:oxidoreductase activity, acting on NAD(P)H"/>
    <property type="evidence" value="ECO:0007669"/>
    <property type="project" value="TreeGrafter"/>
</dbReference>
<keyword evidence="8" id="KW-1185">Reference proteome</keyword>
<dbReference type="Gene3D" id="3.50.50.60">
    <property type="entry name" value="FAD/NAD(P)-binding domain"/>
    <property type="match status" value="2"/>
</dbReference>
<dbReference type="RefSeq" id="WP_314796374.1">
    <property type="nucleotide sequence ID" value="NZ_CP130319.1"/>
</dbReference>
<dbReference type="PANTHER" id="PTHR43557:SF2">
    <property type="entry name" value="RIESKE DOMAIN-CONTAINING PROTEIN-RELATED"/>
    <property type="match status" value="1"/>
</dbReference>
<dbReference type="InterPro" id="IPR023753">
    <property type="entry name" value="FAD/NAD-binding_dom"/>
</dbReference>
<evidence type="ECO:0000256" key="1">
    <source>
        <dbReference type="ARBA" id="ARBA00001974"/>
    </source>
</evidence>
<dbReference type="SUPFAM" id="SSF51905">
    <property type="entry name" value="FAD/NAD(P)-binding domain"/>
    <property type="match status" value="1"/>
</dbReference>
<keyword evidence="2" id="KW-0285">Flavoprotein</keyword>
<dbReference type="PRINTS" id="PR00368">
    <property type="entry name" value="FADPNR"/>
</dbReference>
<evidence type="ECO:0000256" key="2">
    <source>
        <dbReference type="ARBA" id="ARBA00022630"/>
    </source>
</evidence>
<evidence type="ECO:0000313" key="8">
    <source>
        <dbReference type="Proteomes" id="UP001304650"/>
    </source>
</evidence>
<dbReference type="Proteomes" id="UP001304650">
    <property type="component" value="Chromosome"/>
</dbReference>
<dbReference type="SUPFAM" id="SSF55424">
    <property type="entry name" value="FAD/NAD-linked reductases, dimerisation (C-terminal) domain"/>
    <property type="match status" value="1"/>
</dbReference>
<name>A0AA96LJ79_9BACL</name>
<evidence type="ECO:0000256" key="3">
    <source>
        <dbReference type="ARBA" id="ARBA00022827"/>
    </source>
</evidence>
<dbReference type="InterPro" id="IPR036237">
    <property type="entry name" value="Xyl_isomerase-like_sf"/>
</dbReference>
<dbReference type="PANTHER" id="PTHR43557">
    <property type="entry name" value="APOPTOSIS-INDUCING FACTOR 1"/>
    <property type="match status" value="1"/>
</dbReference>
<keyword evidence="3" id="KW-0274">FAD</keyword>
<gene>
    <name evidence="7" type="ORF">MJB10_16445</name>
</gene>
<dbReference type="InterPro" id="IPR050446">
    <property type="entry name" value="FAD-oxidoreductase/Apoptosis"/>
</dbReference>
<dbReference type="EMBL" id="CP130319">
    <property type="protein sequence ID" value="WNR42705.1"/>
    <property type="molecule type" value="Genomic_DNA"/>
</dbReference>
<dbReference type="InterPro" id="IPR036188">
    <property type="entry name" value="FAD/NAD-bd_sf"/>
</dbReference>
<reference evidence="7" key="1">
    <citation type="submission" date="2022-02" db="EMBL/GenBank/DDBJ databases">
        <title>Paenibacillus sp. MBLB1832 Whole Genome Shotgun Sequencing.</title>
        <authorList>
            <person name="Hwang C.Y."/>
            <person name="Cho E.-S."/>
            <person name="Seo M.-J."/>
        </authorList>
    </citation>
    <scope>NUCLEOTIDE SEQUENCE</scope>
    <source>
        <strain evidence="7">MBLB1832</strain>
    </source>
</reference>
<dbReference type="InterPro" id="IPR028202">
    <property type="entry name" value="Reductase_C"/>
</dbReference>
<dbReference type="Pfam" id="PF14759">
    <property type="entry name" value="Reductase_C"/>
    <property type="match status" value="1"/>
</dbReference>
<evidence type="ECO:0000259" key="6">
    <source>
        <dbReference type="Pfam" id="PF14759"/>
    </source>
</evidence>
<evidence type="ECO:0000259" key="5">
    <source>
        <dbReference type="Pfam" id="PF07992"/>
    </source>
</evidence>
<feature type="domain" description="FAD/NAD(P)-binding" evidence="5">
    <location>
        <begin position="6"/>
        <end position="303"/>
    </location>
</feature>
<feature type="domain" description="Reductase C-terminal" evidence="6">
    <location>
        <begin position="322"/>
        <end position="407"/>
    </location>
</feature>
<dbReference type="GO" id="GO:0005737">
    <property type="term" value="C:cytoplasm"/>
    <property type="evidence" value="ECO:0007669"/>
    <property type="project" value="TreeGrafter"/>
</dbReference>
<dbReference type="InterPro" id="IPR016156">
    <property type="entry name" value="FAD/NAD-linked_Rdtase_dimer_sf"/>
</dbReference>